<keyword evidence="1" id="KW-0813">Transport</keyword>
<dbReference type="InterPro" id="IPR003439">
    <property type="entry name" value="ABC_transporter-like_ATP-bd"/>
</dbReference>
<feature type="domain" description="ABC transporter" evidence="9">
    <location>
        <begin position="275"/>
        <end position="520"/>
    </location>
</feature>
<evidence type="ECO:0000259" key="9">
    <source>
        <dbReference type="PROSITE" id="PS50893"/>
    </source>
</evidence>
<dbReference type="PANTHER" id="PTHR43790:SF3">
    <property type="entry name" value="D-ALLOSE IMPORT ATP-BINDING PROTEIN ALSA-RELATED"/>
    <property type="match status" value="1"/>
</dbReference>
<dbReference type="SMART" id="SM00382">
    <property type="entry name" value="AAA"/>
    <property type="match status" value="2"/>
</dbReference>
<dbReference type="CDD" id="cd03216">
    <property type="entry name" value="ABC_Carb_Monos_I"/>
    <property type="match status" value="1"/>
</dbReference>
<evidence type="ECO:0000256" key="5">
    <source>
        <dbReference type="ARBA" id="ARBA00022741"/>
    </source>
</evidence>
<dbReference type="Proteomes" id="UP001332192">
    <property type="component" value="Chromosome"/>
</dbReference>
<keyword evidence="2" id="KW-1003">Cell membrane</keyword>
<dbReference type="Pfam" id="PF00005">
    <property type="entry name" value="ABC_tran"/>
    <property type="match status" value="2"/>
</dbReference>
<protein>
    <submittedName>
        <fullName evidence="10">Sugar ABC transporter ATP-binding protein</fullName>
    </submittedName>
</protein>
<gene>
    <name evidence="10" type="ORF">U7230_11965</name>
</gene>
<organism evidence="10 11">
    <name type="scientific">Carboxydichorda subterranea</name>
    <dbReference type="NCBI Taxonomy" id="3109565"/>
    <lineage>
        <taxon>Bacteria</taxon>
        <taxon>Bacillati</taxon>
        <taxon>Bacillota</taxon>
        <taxon>Limnochordia</taxon>
        <taxon>Limnochordales</taxon>
        <taxon>Geochordaceae</taxon>
        <taxon>Carboxydichorda</taxon>
    </lineage>
</organism>
<evidence type="ECO:0000313" key="11">
    <source>
        <dbReference type="Proteomes" id="UP001332192"/>
    </source>
</evidence>
<dbReference type="SUPFAM" id="SSF52540">
    <property type="entry name" value="P-loop containing nucleoside triphosphate hydrolases"/>
    <property type="match status" value="2"/>
</dbReference>
<keyword evidence="11" id="KW-1185">Reference proteome</keyword>
<evidence type="ECO:0000313" key="10">
    <source>
        <dbReference type="EMBL" id="WRP16794.1"/>
    </source>
</evidence>
<evidence type="ECO:0000256" key="7">
    <source>
        <dbReference type="ARBA" id="ARBA00022967"/>
    </source>
</evidence>
<accession>A0ABZ1BVH3</accession>
<dbReference type="CDD" id="cd03215">
    <property type="entry name" value="ABC_Carb_Monos_II"/>
    <property type="match status" value="1"/>
</dbReference>
<name>A0ABZ1BVH3_9FIRM</name>
<evidence type="ECO:0000256" key="2">
    <source>
        <dbReference type="ARBA" id="ARBA00022475"/>
    </source>
</evidence>
<dbReference type="PROSITE" id="PS00211">
    <property type="entry name" value="ABC_TRANSPORTER_1"/>
    <property type="match status" value="1"/>
</dbReference>
<keyword evidence="6 10" id="KW-0067">ATP-binding</keyword>
<dbReference type="PROSITE" id="PS50893">
    <property type="entry name" value="ABC_TRANSPORTER_2"/>
    <property type="match status" value="2"/>
</dbReference>
<dbReference type="EMBL" id="CP141615">
    <property type="protein sequence ID" value="WRP16794.1"/>
    <property type="molecule type" value="Genomic_DNA"/>
</dbReference>
<evidence type="ECO:0000256" key="3">
    <source>
        <dbReference type="ARBA" id="ARBA00022597"/>
    </source>
</evidence>
<dbReference type="RefSeq" id="WP_324716066.1">
    <property type="nucleotide sequence ID" value="NZ_CP141615.1"/>
</dbReference>
<proteinExistence type="predicted"/>
<dbReference type="GO" id="GO:0005524">
    <property type="term" value="F:ATP binding"/>
    <property type="evidence" value="ECO:0007669"/>
    <property type="project" value="UniProtKB-KW"/>
</dbReference>
<dbReference type="InterPro" id="IPR027417">
    <property type="entry name" value="P-loop_NTPase"/>
</dbReference>
<evidence type="ECO:0000256" key="6">
    <source>
        <dbReference type="ARBA" id="ARBA00022840"/>
    </source>
</evidence>
<evidence type="ECO:0000256" key="1">
    <source>
        <dbReference type="ARBA" id="ARBA00022448"/>
    </source>
</evidence>
<dbReference type="PANTHER" id="PTHR43790">
    <property type="entry name" value="CARBOHYDRATE TRANSPORT ATP-BINDING PROTEIN MG119-RELATED"/>
    <property type="match status" value="1"/>
</dbReference>
<sequence>MRWLPGVDEAVRGGGHVTANGKSILRASGICKSYGGIRALQDVDFELLPGEVHALVGENGAGKSTLIKILSGVVRPDAGRIEWEGRPVEIPDPSAAQRLGVATVYQDPLLFPDLSVLDNMFAGREVLTRAGNVDRRKEREMAVRAFGDLEVGLSEALLERPMRSLSLAHKQLVLIAKALIHQARVLIFDEPTAILSDQEADRLFAVIRGLRRRQVGIVYISHRLEEIFQLADRVTVMRDGRVRGTFPVGQVTEESIIELMAGRELHRQAPDGAPAGGPVVLRVRGLSRPGLFEGIAFEARAGEVLGFFGLVGSGRSEVMQEIVGVSALAVAGRIEVDGRPVRPRSPAEAMRLGIAYVPEDRKGQGLFGVLPVRYNLSVAILKSLARFGLFVDRSKEAEASRRFVADLNIRIPGLSAPVLSLSGGNQQKVVLARWLAVRPRVLILDEPTRGIDVASKEEIHQRIRALARGGVAVVVISSELPEILKLADRIVVMHEGRISGTFDRREASEELVLAAAMGRAAAVQPA</sequence>
<feature type="domain" description="ABC transporter" evidence="9">
    <location>
        <begin position="25"/>
        <end position="264"/>
    </location>
</feature>
<evidence type="ECO:0000256" key="4">
    <source>
        <dbReference type="ARBA" id="ARBA00022737"/>
    </source>
</evidence>
<evidence type="ECO:0000256" key="8">
    <source>
        <dbReference type="ARBA" id="ARBA00023136"/>
    </source>
</evidence>
<keyword evidence="3" id="KW-0762">Sugar transport</keyword>
<dbReference type="InterPro" id="IPR003593">
    <property type="entry name" value="AAA+_ATPase"/>
</dbReference>
<keyword evidence="8" id="KW-0472">Membrane</keyword>
<reference evidence="10 11" key="1">
    <citation type="journal article" date="2024" name="Front. Microbiol.">
        <title>Novel thermophilic genera Geochorda gen. nov. and Carboxydochorda gen. nov. from the deep terrestrial subsurface reveal the ecophysiological diversity in the class Limnochordia.</title>
        <authorList>
            <person name="Karnachuk O.V."/>
            <person name="Lukina A.P."/>
            <person name="Avakyan M.R."/>
            <person name="Kadnikov V.V."/>
            <person name="Begmatov S."/>
            <person name="Beletsky A.V."/>
            <person name="Vlasova K.G."/>
            <person name="Novikov A.A."/>
            <person name="Shcherbakova V.A."/>
            <person name="Mardanov A.V."/>
            <person name="Ravin N.V."/>
        </authorList>
    </citation>
    <scope>NUCLEOTIDE SEQUENCE [LARGE SCALE GENOMIC DNA]</scope>
    <source>
        <strain evidence="10 11">L945</strain>
    </source>
</reference>
<keyword evidence="4" id="KW-0677">Repeat</keyword>
<dbReference type="Gene3D" id="3.40.50.300">
    <property type="entry name" value="P-loop containing nucleotide triphosphate hydrolases"/>
    <property type="match status" value="2"/>
</dbReference>
<keyword evidence="7" id="KW-1278">Translocase</keyword>
<dbReference type="InterPro" id="IPR050107">
    <property type="entry name" value="ABC_carbohydrate_import_ATPase"/>
</dbReference>
<keyword evidence="5" id="KW-0547">Nucleotide-binding</keyword>
<dbReference type="InterPro" id="IPR017871">
    <property type="entry name" value="ABC_transporter-like_CS"/>
</dbReference>